<proteinExistence type="predicted"/>
<keyword evidence="3" id="KW-1185">Reference proteome</keyword>
<dbReference type="STRING" id="91928.A0A0D2C4F0"/>
<dbReference type="Pfam" id="PF07876">
    <property type="entry name" value="Dabb"/>
    <property type="match status" value="1"/>
</dbReference>
<reference evidence="2 3" key="1">
    <citation type="submission" date="2015-01" db="EMBL/GenBank/DDBJ databases">
        <title>The Genome Sequence of Exophiala spinifera CBS89968.</title>
        <authorList>
            <consortium name="The Broad Institute Genomics Platform"/>
            <person name="Cuomo C."/>
            <person name="de Hoog S."/>
            <person name="Gorbushina A."/>
            <person name="Stielow B."/>
            <person name="Teixiera M."/>
            <person name="Abouelleil A."/>
            <person name="Chapman S.B."/>
            <person name="Priest M."/>
            <person name="Young S.K."/>
            <person name="Wortman J."/>
            <person name="Nusbaum C."/>
            <person name="Birren B."/>
        </authorList>
    </citation>
    <scope>NUCLEOTIDE SEQUENCE [LARGE SCALE GENOMIC DNA]</scope>
    <source>
        <strain evidence="2 3">CBS 89968</strain>
    </source>
</reference>
<organism evidence="2 3">
    <name type="scientific">Exophiala spinifera</name>
    <dbReference type="NCBI Taxonomy" id="91928"/>
    <lineage>
        <taxon>Eukaryota</taxon>
        <taxon>Fungi</taxon>
        <taxon>Dikarya</taxon>
        <taxon>Ascomycota</taxon>
        <taxon>Pezizomycotina</taxon>
        <taxon>Eurotiomycetes</taxon>
        <taxon>Chaetothyriomycetidae</taxon>
        <taxon>Chaetothyriales</taxon>
        <taxon>Herpotrichiellaceae</taxon>
        <taxon>Exophiala</taxon>
    </lineage>
</organism>
<evidence type="ECO:0000259" key="1">
    <source>
        <dbReference type="PROSITE" id="PS51502"/>
    </source>
</evidence>
<evidence type="ECO:0000313" key="2">
    <source>
        <dbReference type="EMBL" id="KIW18464.1"/>
    </source>
</evidence>
<dbReference type="OrthoDB" id="42919at2759"/>
<feature type="domain" description="Stress-response A/B barrel" evidence="1">
    <location>
        <begin position="3"/>
        <end position="99"/>
    </location>
</feature>
<dbReference type="Gene3D" id="3.30.70.100">
    <property type="match status" value="1"/>
</dbReference>
<dbReference type="VEuPathDB" id="FungiDB:PV08_02752"/>
<dbReference type="EMBL" id="KN847493">
    <property type="protein sequence ID" value="KIW18464.1"/>
    <property type="molecule type" value="Genomic_DNA"/>
</dbReference>
<sequence>MTVYHIVLFKCKRGTGPQELAQFSQSAKQMLGQIPGLLAVEVGQALEFTKPFAHGYDVGAVVTFAMPEDVEVFAKHPLHDGVMQLRDEFFEEDMLLLDFKF</sequence>
<dbReference type="AlphaFoldDB" id="A0A0D2C4F0"/>
<dbReference type="HOGENOM" id="CLU_080664_6_1_1"/>
<dbReference type="PROSITE" id="PS51502">
    <property type="entry name" value="S_R_A_B_BARREL"/>
    <property type="match status" value="1"/>
</dbReference>
<evidence type="ECO:0000313" key="3">
    <source>
        <dbReference type="Proteomes" id="UP000053328"/>
    </source>
</evidence>
<dbReference type="RefSeq" id="XP_016238680.1">
    <property type="nucleotide sequence ID" value="XM_016377110.1"/>
</dbReference>
<dbReference type="InterPro" id="IPR013097">
    <property type="entry name" value="Dabb"/>
</dbReference>
<dbReference type="SMART" id="SM00886">
    <property type="entry name" value="Dabb"/>
    <property type="match status" value="1"/>
</dbReference>
<dbReference type="GeneID" id="27329835"/>
<dbReference type="Proteomes" id="UP000053328">
    <property type="component" value="Unassembled WGS sequence"/>
</dbReference>
<dbReference type="InterPro" id="IPR011008">
    <property type="entry name" value="Dimeric_a/b-barrel"/>
</dbReference>
<accession>A0A0D2C4F0</accession>
<gene>
    <name evidence="2" type="ORF">PV08_02752</name>
</gene>
<protein>
    <recommendedName>
        <fullName evidence="1">Stress-response A/B barrel domain-containing protein</fullName>
    </recommendedName>
</protein>
<name>A0A0D2C4F0_9EURO</name>
<dbReference type="SUPFAM" id="SSF54909">
    <property type="entry name" value="Dimeric alpha+beta barrel"/>
    <property type="match status" value="1"/>
</dbReference>